<evidence type="ECO:0000313" key="1">
    <source>
        <dbReference type="EMBL" id="MBC8176905.1"/>
    </source>
</evidence>
<accession>A0A8J6MY72</accession>
<reference evidence="1 2" key="1">
    <citation type="submission" date="2020-08" db="EMBL/GenBank/DDBJ databases">
        <title>Bridging the membrane lipid divide: bacteria of the FCB group superphylum have the potential to synthesize archaeal ether lipids.</title>
        <authorList>
            <person name="Villanueva L."/>
            <person name="Von Meijenfeldt F.A.B."/>
            <person name="Westbye A.B."/>
            <person name="Yadav S."/>
            <person name="Hopmans E.C."/>
            <person name="Dutilh B.E."/>
            <person name="Sinninghe Damste J.S."/>
        </authorList>
    </citation>
    <scope>NUCLEOTIDE SEQUENCE [LARGE SCALE GENOMIC DNA]</scope>
    <source>
        <strain evidence="1">NIOZ-UU27</strain>
    </source>
</reference>
<dbReference type="AlphaFoldDB" id="A0A8J6MY72"/>
<name>A0A8J6MY72_9DELT</name>
<organism evidence="1 2">
    <name type="scientific">Candidatus Desulfacyla euxinica</name>
    <dbReference type="NCBI Taxonomy" id="2841693"/>
    <lineage>
        <taxon>Bacteria</taxon>
        <taxon>Deltaproteobacteria</taxon>
        <taxon>Candidatus Desulfacyla</taxon>
    </lineage>
</organism>
<comment type="caution">
    <text evidence="1">The sequence shown here is derived from an EMBL/GenBank/DDBJ whole genome shotgun (WGS) entry which is preliminary data.</text>
</comment>
<dbReference type="Proteomes" id="UP000650524">
    <property type="component" value="Unassembled WGS sequence"/>
</dbReference>
<dbReference type="EMBL" id="JACNJD010000174">
    <property type="protein sequence ID" value="MBC8176905.1"/>
    <property type="molecule type" value="Genomic_DNA"/>
</dbReference>
<sequence length="113" mass="13535">MSKYMQVDIRIIPFYEKRFEKRFPKIAGLLREMSHEELVEREISFYEMADYLENISDNPGTPADVRDKLGSHPEKIMELKEIAREHLLSRRLNELDQVLYQMEDQFADLEDVL</sequence>
<protein>
    <submittedName>
        <fullName evidence="1">Uncharacterized protein</fullName>
    </submittedName>
</protein>
<gene>
    <name evidence="1" type="ORF">H8E19_05825</name>
</gene>
<proteinExistence type="predicted"/>
<evidence type="ECO:0000313" key="2">
    <source>
        <dbReference type="Proteomes" id="UP000650524"/>
    </source>
</evidence>